<feature type="compositionally biased region" description="Basic residues" evidence="1">
    <location>
        <begin position="69"/>
        <end position="78"/>
    </location>
</feature>
<feature type="compositionally biased region" description="Low complexity" evidence="1">
    <location>
        <begin position="1"/>
        <end position="19"/>
    </location>
</feature>
<feature type="region of interest" description="Disordered" evidence="1">
    <location>
        <begin position="1"/>
        <end position="22"/>
    </location>
</feature>
<protein>
    <submittedName>
        <fullName evidence="2">Uncharacterized protein</fullName>
    </submittedName>
</protein>
<proteinExistence type="predicted"/>
<comment type="caution">
    <text evidence="2">The sequence shown here is derived from an EMBL/GenBank/DDBJ whole genome shotgun (WGS) entry which is preliminary data.</text>
</comment>
<feature type="compositionally biased region" description="Basic and acidic residues" evidence="1">
    <location>
        <begin position="79"/>
        <end position="96"/>
    </location>
</feature>
<evidence type="ECO:0000313" key="2">
    <source>
        <dbReference type="EMBL" id="MBK1667542.1"/>
    </source>
</evidence>
<gene>
    <name evidence="2" type="ORF">CKO28_05790</name>
</gene>
<feature type="region of interest" description="Disordered" evidence="1">
    <location>
        <begin position="65"/>
        <end position="129"/>
    </location>
</feature>
<organism evidence="2 3">
    <name type="scientific">Rhodovibrio sodomensis</name>
    <dbReference type="NCBI Taxonomy" id="1088"/>
    <lineage>
        <taxon>Bacteria</taxon>
        <taxon>Pseudomonadati</taxon>
        <taxon>Pseudomonadota</taxon>
        <taxon>Alphaproteobacteria</taxon>
        <taxon>Rhodospirillales</taxon>
        <taxon>Rhodovibrionaceae</taxon>
        <taxon>Rhodovibrio</taxon>
    </lineage>
</organism>
<sequence length="129" mass="14583">MGHVGQQQVRLQRGQPLGLPGDHGREVGVQLLIGRRTRPCIDVHRPIHDHADIGRRRLDRQLAPDVARQHRRRHGRAQRHLELRQRGQQVAHDRNHLPGVAEAVTGDVDDEMRHVRPPQGAARSSRTGA</sequence>
<dbReference type="Proteomes" id="UP001296873">
    <property type="component" value="Unassembled WGS sequence"/>
</dbReference>
<evidence type="ECO:0000313" key="3">
    <source>
        <dbReference type="Proteomes" id="UP001296873"/>
    </source>
</evidence>
<name>A0ABS1DAR8_9PROT</name>
<accession>A0ABS1DAR8</accession>
<dbReference type="EMBL" id="NRRL01000008">
    <property type="protein sequence ID" value="MBK1667542.1"/>
    <property type="molecule type" value="Genomic_DNA"/>
</dbReference>
<reference evidence="2 3" key="1">
    <citation type="journal article" date="2020" name="Microorganisms">
        <title>Osmotic Adaptation and Compatible Solute Biosynthesis of Phototrophic Bacteria as Revealed from Genome Analyses.</title>
        <authorList>
            <person name="Imhoff J.F."/>
            <person name="Rahn T."/>
            <person name="Kunzel S."/>
            <person name="Keller A."/>
            <person name="Neulinger S.C."/>
        </authorList>
    </citation>
    <scope>NUCLEOTIDE SEQUENCE [LARGE SCALE GENOMIC DNA]</scope>
    <source>
        <strain evidence="2 3">DSM 9895</strain>
    </source>
</reference>
<keyword evidence="3" id="KW-1185">Reference proteome</keyword>
<evidence type="ECO:0000256" key="1">
    <source>
        <dbReference type="SAM" id="MobiDB-lite"/>
    </source>
</evidence>